<dbReference type="EMBL" id="LSMT01000521">
    <property type="protein sequence ID" value="PFX16741.1"/>
    <property type="molecule type" value="Genomic_DNA"/>
</dbReference>
<evidence type="ECO:0000256" key="3">
    <source>
        <dbReference type="ARBA" id="ARBA00022825"/>
    </source>
</evidence>
<name>A0A2B4RGJ6_STYPI</name>
<evidence type="ECO:0000256" key="6">
    <source>
        <dbReference type="SAM" id="MobiDB-lite"/>
    </source>
</evidence>
<keyword evidence="3 5" id="KW-0720">Serine protease</keyword>
<feature type="signal peptide" evidence="7">
    <location>
        <begin position="1"/>
        <end position="18"/>
    </location>
</feature>
<dbReference type="SMART" id="SM00020">
    <property type="entry name" value="Tryp_SPc"/>
    <property type="match status" value="1"/>
</dbReference>
<proteinExistence type="predicted"/>
<dbReference type="InterPro" id="IPR033116">
    <property type="entry name" value="TRYPSIN_SER"/>
</dbReference>
<evidence type="ECO:0000259" key="8">
    <source>
        <dbReference type="PROSITE" id="PS50240"/>
    </source>
</evidence>
<evidence type="ECO:0000256" key="5">
    <source>
        <dbReference type="RuleBase" id="RU363034"/>
    </source>
</evidence>
<feature type="compositionally biased region" description="Pro residues" evidence="6">
    <location>
        <begin position="269"/>
        <end position="279"/>
    </location>
</feature>
<dbReference type="STRING" id="50429.A0A2B4RGJ6"/>
<dbReference type="SUPFAM" id="SSF50494">
    <property type="entry name" value="Trypsin-like serine proteases"/>
    <property type="match status" value="1"/>
</dbReference>
<evidence type="ECO:0000256" key="2">
    <source>
        <dbReference type="ARBA" id="ARBA00022801"/>
    </source>
</evidence>
<dbReference type="Gene3D" id="2.40.10.10">
    <property type="entry name" value="Trypsin-like serine proteases"/>
    <property type="match status" value="1"/>
</dbReference>
<dbReference type="Proteomes" id="UP000225706">
    <property type="component" value="Unassembled WGS sequence"/>
</dbReference>
<dbReference type="InterPro" id="IPR001314">
    <property type="entry name" value="Peptidase_S1A"/>
</dbReference>
<feature type="region of interest" description="Disordered" evidence="6">
    <location>
        <begin position="263"/>
        <end position="283"/>
    </location>
</feature>
<keyword evidence="1 5" id="KW-0645">Protease</keyword>
<dbReference type="PROSITE" id="PS50240">
    <property type="entry name" value="TRYPSIN_DOM"/>
    <property type="match status" value="1"/>
</dbReference>
<dbReference type="CDD" id="cd00190">
    <property type="entry name" value="Tryp_SPc"/>
    <property type="match status" value="1"/>
</dbReference>
<sequence>MISLIIFALLSIFEPSFTEGCGMRPAFARVVNGENATPHSWPWQVSLRVRGGHICGGSLIRPDWIVTAAHCVYRNPNPSGYTVVVGAHRRRGTTPVQQTFQVITLHKHSVFTMRNLKHDVAVLQLDKNVRLSDKVNTVCLPNKAADLNSKCYITGWGRISGNGPAADILQQAKLPLASHEACKRKYGGTIDSRAHLCAGEGRSSASGGCNGDSGGPLVCEMGGKWYLHGAVSFGTRSCPTTHFTVFARITTYKSWILQKIGEGSGGPNTPMPPQTPRPPSCNDRMGSRRCSLVRRYGYCRYNQYKNKYCRKTCRSC</sequence>
<dbReference type="GO" id="GO:0004252">
    <property type="term" value="F:serine-type endopeptidase activity"/>
    <property type="evidence" value="ECO:0007669"/>
    <property type="project" value="InterPro"/>
</dbReference>
<keyword evidence="2 5" id="KW-0378">Hydrolase</keyword>
<feature type="chain" id="PRO_5012247963" evidence="7">
    <location>
        <begin position="19"/>
        <end position="316"/>
    </location>
</feature>
<dbReference type="AlphaFoldDB" id="A0A2B4RGJ6"/>
<comment type="caution">
    <text evidence="9">The sequence shown here is derived from an EMBL/GenBank/DDBJ whole genome shotgun (WGS) entry which is preliminary data.</text>
</comment>
<gene>
    <name evidence="9" type="primary">CTRB2</name>
    <name evidence="9" type="ORF">AWC38_SpisGene18957</name>
</gene>
<dbReference type="FunFam" id="2.40.10.10:FF:000003">
    <property type="entry name" value="Transmembrane serine protease 3"/>
    <property type="match status" value="1"/>
</dbReference>
<dbReference type="InterPro" id="IPR018114">
    <property type="entry name" value="TRYPSIN_HIS"/>
</dbReference>
<accession>A0A2B4RGJ6</accession>
<protein>
    <submittedName>
        <fullName evidence="9">Chymotrypsinogen B2</fullName>
    </submittedName>
</protein>
<dbReference type="PANTHER" id="PTHR24252">
    <property type="entry name" value="ACROSIN-RELATED"/>
    <property type="match status" value="1"/>
</dbReference>
<feature type="domain" description="Peptidase S1" evidence="8">
    <location>
        <begin position="30"/>
        <end position="261"/>
    </location>
</feature>
<dbReference type="PROSITE" id="PS00135">
    <property type="entry name" value="TRYPSIN_SER"/>
    <property type="match status" value="1"/>
</dbReference>
<dbReference type="OrthoDB" id="5918597at2759"/>
<keyword evidence="7" id="KW-0732">Signal</keyword>
<evidence type="ECO:0000313" key="10">
    <source>
        <dbReference type="Proteomes" id="UP000225706"/>
    </source>
</evidence>
<evidence type="ECO:0000256" key="4">
    <source>
        <dbReference type="ARBA" id="ARBA00023157"/>
    </source>
</evidence>
<dbReference type="InterPro" id="IPR001254">
    <property type="entry name" value="Trypsin_dom"/>
</dbReference>
<evidence type="ECO:0000256" key="1">
    <source>
        <dbReference type="ARBA" id="ARBA00022670"/>
    </source>
</evidence>
<evidence type="ECO:0000313" key="9">
    <source>
        <dbReference type="EMBL" id="PFX16741.1"/>
    </source>
</evidence>
<dbReference type="PRINTS" id="PR00722">
    <property type="entry name" value="CHYMOTRYPSIN"/>
</dbReference>
<evidence type="ECO:0000256" key="7">
    <source>
        <dbReference type="SAM" id="SignalP"/>
    </source>
</evidence>
<reference evidence="10" key="1">
    <citation type="journal article" date="2017" name="bioRxiv">
        <title>Comparative analysis of the genomes of Stylophora pistillata and Acropora digitifera provides evidence for extensive differences between species of corals.</title>
        <authorList>
            <person name="Voolstra C.R."/>
            <person name="Li Y."/>
            <person name="Liew Y.J."/>
            <person name="Baumgarten S."/>
            <person name="Zoccola D."/>
            <person name="Flot J.-F."/>
            <person name="Tambutte S."/>
            <person name="Allemand D."/>
            <person name="Aranda M."/>
        </authorList>
    </citation>
    <scope>NUCLEOTIDE SEQUENCE [LARGE SCALE GENOMIC DNA]</scope>
</reference>
<dbReference type="PROSITE" id="PS00134">
    <property type="entry name" value="TRYPSIN_HIS"/>
    <property type="match status" value="1"/>
</dbReference>
<dbReference type="InterPro" id="IPR043504">
    <property type="entry name" value="Peptidase_S1_PA_chymotrypsin"/>
</dbReference>
<organism evidence="9 10">
    <name type="scientific">Stylophora pistillata</name>
    <name type="common">Smooth cauliflower coral</name>
    <dbReference type="NCBI Taxonomy" id="50429"/>
    <lineage>
        <taxon>Eukaryota</taxon>
        <taxon>Metazoa</taxon>
        <taxon>Cnidaria</taxon>
        <taxon>Anthozoa</taxon>
        <taxon>Hexacorallia</taxon>
        <taxon>Scleractinia</taxon>
        <taxon>Astrocoeniina</taxon>
        <taxon>Pocilloporidae</taxon>
        <taxon>Stylophora</taxon>
    </lineage>
</organism>
<dbReference type="PANTHER" id="PTHR24252:SF7">
    <property type="entry name" value="HYALIN"/>
    <property type="match status" value="1"/>
</dbReference>
<keyword evidence="4" id="KW-1015">Disulfide bond</keyword>
<dbReference type="Pfam" id="PF00089">
    <property type="entry name" value="Trypsin"/>
    <property type="match status" value="1"/>
</dbReference>
<keyword evidence="10" id="KW-1185">Reference proteome</keyword>
<dbReference type="GO" id="GO:0006508">
    <property type="term" value="P:proteolysis"/>
    <property type="evidence" value="ECO:0007669"/>
    <property type="project" value="UniProtKB-KW"/>
</dbReference>
<dbReference type="InterPro" id="IPR009003">
    <property type="entry name" value="Peptidase_S1_PA"/>
</dbReference>